<gene>
    <name evidence="1" type="ORF">MESS2_1640034</name>
</gene>
<protein>
    <submittedName>
        <fullName evidence="1">Uncharacterized protein</fullName>
    </submittedName>
</protein>
<keyword evidence="2" id="KW-1185">Reference proteome</keyword>
<evidence type="ECO:0000313" key="2">
    <source>
        <dbReference type="Proteomes" id="UP000012062"/>
    </source>
</evidence>
<accession>M5F1M1</accession>
<dbReference type="AlphaFoldDB" id="M5F1M1"/>
<sequence length="79" mass="8950">MEDEAFVALDLEEVLSDAGFQVDGVSRPARQRWNGLTEIRPTCRPDIFSYWQTMTTFRDQLKPVMPSPGLPFQLAGDFG</sequence>
<proteinExistence type="predicted"/>
<evidence type="ECO:0000313" key="1">
    <source>
        <dbReference type="EMBL" id="CCV05706.1"/>
    </source>
</evidence>
<name>M5F1M1_9HYPH</name>
<dbReference type="Proteomes" id="UP000012062">
    <property type="component" value="Unassembled WGS sequence"/>
</dbReference>
<dbReference type="STRING" id="1297569.MESS2_1640034"/>
<reference evidence="1 2" key="1">
    <citation type="submission" date="2013-02" db="EMBL/GenBank/DDBJ databases">
        <authorList>
            <person name="Genoscope - CEA"/>
        </authorList>
    </citation>
    <scope>NUCLEOTIDE SEQUENCE [LARGE SCALE GENOMIC DNA]</scope>
    <source>
        <strain evidence="1 2">STM 2683</strain>
    </source>
</reference>
<organism evidence="1 2">
    <name type="scientific">Mesorhizobium metallidurans STM 2683</name>
    <dbReference type="NCBI Taxonomy" id="1297569"/>
    <lineage>
        <taxon>Bacteria</taxon>
        <taxon>Pseudomonadati</taxon>
        <taxon>Pseudomonadota</taxon>
        <taxon>Alphaproteobacteria</taxon>
        <taxon>Hyphomicrobiales</taxon>
        <taxon>Phyllobacteriaceae</taxon>
        <taxon>Mesorhizobium</taxon>
    </lineage>
</organism>
<comment type="caution">
    <text evidence="1">The sequence shown here is derived from an EMBL/GenBank/DDBJ whole genome shotgun (WGS) entry which is preliminary data.</text>
</comment>
<dbReference type="EMBL" id="CAUM01000073">
    <property type="protein sequence ID" value="CCV05706.1"/>
    <property type="molecule type" value="Genomic_DNA"/>
</dbReference>